<dbReference type="Gene3D" id="3.40.605.10">
    <property type="entry name" value="Aldehyde Dehydrogenase, Chain A, domain 1"/>
    <property type="match status" value="1"/>
</dbReference>
<evidence type="ECO:0000259" key="4">
    <source>
        <dbReference type="Pfam" id="PF25137"/>
    </source>
</evidence>
<dbReference type="PANTHER" id="PTHR11496:SF83">
    <property type="entry name" value="HYDROXYACID-OXOACID TRANSHYDROGENASE, MITOCHONDRIAL"/>
    <property type="match status" value="1"/>
</dbReference>
<dbReference type="AlphaFoldDB" id="A0A9W5VX46"/>
<dbReference type="GO" id="GO:0016620">
    <property type="term" value="F:oxidoreductase activity, acting on the aldehyde or oxo group of donors, NAD or NADP as acceptor"/>
    <property type="evidence" value="ECO:0007669"/>
    <property type="project" value="InterPro"/>
</dbReference>
<evidence type="ECO:0000259" key="3">
    <source>
        <dbReference type="Pfam" id="PF00465"/>
    </source>
</evidence>
<dbReference type="Gene3D" id="3.40.50.1970">
    <property type="match status" value="1"/>
</dbReference>
<sequence length="863" mass="92020">MTSISETINPLVEKALSALNEFKTFDQASVDLIVEAAAKAARDAHATLAEMAVEETRRGNFEDKTVKNIFAAEHVTAYMRDLKTVGVISQNQFTGITEIAEPVGVVAGITPVTNPTSTTIFKSLMCLKTRNPIVFAFHPGAQQCSSQAARIVYQAALSAGAPQGCIQWVEAPSMEATSALMNHEGVSVILATGGNAMVRSAYSCGKPALGVGAGNSPAYIHSSANLNRAVYDVVSSKAFDNGMICASEQAVILDEKIEQAALEQFKSLGCHIATKAEKAKLEKLMFGAKAFTNACATARLNPSIVGQSAHEIAHQAGFEVPEGTQAILAQCTEVSYSEPLTREKLSPVLAVLTAKDADEGIELAAQMVEQDGLGHTAAIHCRDNNIIAKFGSRVQAVRLVENAPTSQGAIGGLFNSFIPSLTLGCGSYGHNSVSNNVSAVNLINIKRLGRRNSVITPFQVPSKIFQGPGALRQLATLQDLGKITIFTDKATLNCGAVSELLALLHTREEASSIQIIDDIPRNLTVDFLREAASETAGFAPDTLLAFGATATINAAKFVRVGLTIPEADMADICAGRIGLPPRISNPRLICIPTTSGGQAALSAKASITDTETGLERLIQSASYLPSITFMDPELAHWKPEVLAARGFETISQATEALFSIHATDYTDALALHGLELAFTNLPRAVDESDHSAEHENSREKIISAGSLTSTALGNTSLGLADAIVQAFAQFSGTPRQDLLPAVLPNVVRFNGSQPQKLVAWPNYETFQVPARCEELTRHLGIKVGPEGAVEAYATALENLRDKVGLTPLLRNMGMPESTFNHKRGEIASLAFDYQSHSGNPQTARLEDIKELLTACFRSQKWSR</sequence>
<dbReference type="PANTHER" id="PTHR11496">
    <property type="entry name" value="ALCOHOL DEHYDROGENASE"/>
    <property type="match status" value="1"/>
</dbReference>
<evidence type="ECO:0000313" key="5">
    <source>
        <dbReference type="EMBL" id="EPD31608.1"/>
    </source>
</evidence>
<dbReference type="InterPro" id="IPR039697">
    <property type="entry name" value="Alcohol_dehydrogenase_Fe"/>
</dbReference>
<evidence type="ECO:0008006" key="7">
    <source>
        <dbReference type="Google" id="ProtNLM"/>
    </source>
</evidence>
<evidence type="ECO:0000313" key="6">
    <source>
        <dbReference type="Proteomes" id="UP000014387"/>
    </source>
</evidence>
<dbReference type="Pfam" id="PF00465">
    <property type="entry name" value="Fe-ADH"/>
    <property type="match status" value="1"/>
</dbReference>
<dbReference type="InterPro" id="IPR015590">
    <property type="entry name" value="Aldehyde_DH_dom"/>
</dbReference>
<dbReference type="Pfam" id="PF00171">
    <property type="entry name" value="Aldedh"/>
    <property type="match status" value="1"/>
</dbReference>
<dbReference type="Gene3D" id="3.40.309.10">
    <property type="entry name" value="Aldehyde Dehydrogenase, Chain A, domain 2"/>
    <property type="match status" value="1"/>
</dbReference>
<dbReference type="InterPro" id="IPR016162">
    <property type="entry name" value="Ald_DH_N"/>
</dbReference>
<evidence type="ECO:0000259" key="2">
    <source>
        <dbReference type="Pfam" id="PF00171"/>
    </source>
</evidence>
<dbReference type="RefSeq" id="WP_016444718.1">
    <property type="nucleotide sequence ID" value="NZ_KE150266.1"/>
</dbReference>
<dbReference type="GO" id="GO:0046872">
    <property type="term" value="F:metal ion binding"/>
    <property type="evidence" value="ECO:0007669"/>
    <property type="project" value="InterPro"/>
</dbReference>
<dbReference type="OrthoDB" id="323926at2"/>
<accession>A0A9W5VX46</accession>
<name>A0A9W5VX46_9ACTO</name>
<feature type="domain" description="Aldehyde dehydrogenase" evidence="2">
    <location>
        <begin position="6"/>
        <end position="406"/>
    </location>
</feature>
<dbReference type="Gene3D" id="1.20.1090.10">
    <property type="entry name" value="Dehydroquinate synthase-like - alpha domain"/>
    <property type="match status" value="1"/>
</dbReference>
<dbReference type="InterPro" id="IPR056798">
    <property type="entry name" value="ADH_Fe_C"/>
</dbReference>
<gene>
    <name evidence="5" type="ORF">HMPREF9238_01385</name>
</gene>
<proteinExistence type="predicted"/>
<dbReference type="Proteomes" id="UP000014387">
    <property type="component" value="Unassembled WGS sequence"/>
</dbReference>
<comment type="caution">
    <text evidence="5">The sequence shown here is derived from an EMBL/GenBank/DDBJ whole genome shotgun (WGS) entry which is preliminary data.</text>
</comment>
<dbReference type="SUPFAM" id="SSF53720">
    <property type="entry name" value="ALDH-like"/>
    <property type="match status" value="1"/>
</dbReference>
<dbReference type="EMBL" id="AGWN01000001">
    <property type="protein sequence ID" value="EPD31608.1"/>
    <property type="molecule type" value="Genomic_DNA"/>
</dbReference>
<dbReference type="SUPFAM" id="SSF56796">
    <property type="entry name" value="Dehydroquinate synthase-like"/>
    <property type="match status" value="1"/>
</dbReference>
<dbReference type="InterPro" id="IPR016161">
    <property type="entry name" value="Ald_DH/histidinol_DH"/>
</dbReference>
<dbReference type="GO" id="GO:0004022">
    <property type="term" value="F:alcohol dehydrogenase (NAD+) activity"/>
    <property type="evidence" value="ECO:0007669"/>
    <property type="project" value="TreeGrafter"/>
</dbReference>
<reference evidence="5 6" key="1">
    <citation type="submission" date="2013-05" db="EMBL/GenBank/DDBJ databases">
        <title>The Genome Sequence of Actinomyces europaeus ACS-120-V-COL10B.</title>
        <authorList>
            <consortium name="The Broad Institute Genomics Platform"/>
            <person name="Earl A."/>
            <person name="Ward D."/>
            <person name="Feldgarden M."/>
            <person name="Gevers D."/>
            <person name="Saerens B."/>
            <person name="Vaneechoutte M."/>
            <person name="Walker B."/>
            <person name="Young S."/>
            <person name="Zeng Q."/>
            <person name="Gargeya S."/>
            <person name="Fitzgerald M."/>
            <person name="Haas B."/>
            <person name="Abouelleil A."/>
            <person name="Allen A.W."/>
            <person name="Alvarado L."/>
            <person name="Arachchi H.M."/>
            <person name="Berlin A.M."/>
            <person name="Chapman S.B."/>
            <person name="Gainer-Dewar J."/>
            <person name="Goldberg J."/>
            <person name="Griggs A."/>
            <person name="Gujja S."/>
            <person name="Hansen M."/>
            <person name="Howarth C."/>
            <person name="Imamovic A."/>
            <person name="Ireland A."/>
            <person name="Larimer J."/>
            <person name="McCowan C."/>
            <person name="Murphy C."/>
            <person name="Pearson M."/>
            <person name="Poon T.W."/>
            <person name="Priest M."/>
            <person name="Roberts A."/>
            <person name="Saif S."/>
            <person name="Shea T."/>
            <person name="Sisk P."/>
            <person name="Sykes S."/>
            <person name="Wortman J."/>
            <person name="Nusbaum C."/>
            <person name="Birren B."/>
        </authorList>
    </citation>
    <scope>NUCLEOTIDE SEQUENCE [LARGE SCALE GENOMIC DNA]</scope>
    <source>
        <strain evidence="5 6">ACS-120-V-Col10b</strain>
    </source>
</reference>
<feature type="domain" description="Fe-containing alcohol dehydrogenase-like C-terminal" evidence="4">
    <location>
        <begin position="643"/>
        <end position="854"/>
    </location>
</feature>
<feature type="domain" description="Alcohol dehydrogenase iron-type/glycerol dehydrogenase GldA" evidence="3">
    <location>
        <begin position="461"/>
        <end position="632"/>
    </location>
</feature>
<protein>
    <recommendedName>
        <fullName evidence="7">Aldehyde-alcohol dehydrogenase</fullName>
    </recommendedName>
</protein>
<dbReference type="CDD" id="cd07122">
    <property type="entry name" value="ALDH_F20_ACDH"/>
    <property type="match status" value="1"/>
</dbReference>
<keyword evidence="6" id="KW-1185">Reference proteome</keyword>
<dbReference type="Pfam" id="PF25137">
    <property type="entry name" value="ADH_Fe_C"/>
    <property type="match status" value="1"/>
</dbReference>
<organism evidence="5 6">
    <name type="scientific">Gleimia europaea ACS-120-V-Col10b</name>
    <dbReference type="NCBI Taxonomy" id="883069"/>
    <lineage>
        <taxon>Bacteria</taxon>
        <taxon>Bacillati</taxon>
        <taxon>Actinomycetota</taxon>
        <taxon>Actinomycetes</taxon>
        <taxon>Actinomycetales</taxon>
        <taxon>Actinomycetaceae</taxon>
        <taxon>Gleimia</taxon>
    </lineage>
</organism>
<dbReference type="InterPro" id="IPR001670">
    <property type="entry name" value="ADH_Fe/GldA"/>
</dbReference>
<evidence type="ECO:0000256" key="1">
    <source>
        <dbReference type="ARBA" id="ARBA00023002"/>
    </source>
</evidence>
<keyword evidence="1" id="KW-0560">Oxidoreductase</keyword>
<dbReference type="InterPro" id="IPR016163">
    <property type="entry name" value="Ald_DH_C"/>
</dbReference>